<dbReference type="HOGENOM" id="CLU_015166_4_0_1"/>
<keyword evidence="6" id="KW-1133">Transmembrane helix</keyword>
<accession>A0A0C2X678</accession>
<dbReference type="Gene3D" id="1.50.40.10">
    <property type="entry name" value="Mitochondrial carrier domain"/>
    <property type="match status" value="1"/>
</dbReference>
<gene>
    <name evidence="11" type="ORF">M378DRAFT_184210</name>
</gene>
<keyword evidence="12" id="KW-1185">Reference proteome</keyword>
<dbReference type="Pfam" id="PF00153">
    <property type="entry name" value="Mito_carr"/>
    <property type="match status" value="3"/>
</dbReference>
<evidence type="ECO:0000256" key="8">
    <source>
        <dbReference type="ARBA" id="ARBA00023136"/>
    </source>
</evidence>
<evidence type="ECO:0000313" key="11">
    <source>
        <dbReference type="EMBL" id="KIL69832.1"/>
    </source>
</evidence>
<keyword evidence="4 9" id="KW-0812">Transmembrane</keyword>
<feature type="repeat" description="Solcar" evidence="9">
    <location>
        <begin position="20"/>
        <end position="103"/>
    </location>
</feature>
<dbReference type="AlphaFoldDB" id="A0A0C2X678"/>
<keyword evidence="3 10" id="KW-0813">Transport</keyword>
<dbReference type="EMBL" id="KN818225">
    <property type="protein sequence ID" value="KIL69832.1"/>
    <property type="molecule type" value="Genomic_DNA"/>
</dbReference>
<dbReference type="STRING" id="946122.A0A0C2X678"/>
<dbReference type="OrthoDB" id="2382881at2759"/>
<evidence type="ECO:0000256" key="5">
    <source>
        <dbReference type="ARBA" id="ARBA00022737"/>
    </source>
</evidence>
<comment type="subcellular location">
    <subcellularLocation>
        <location evidence="1">Mitochondrion membrane</location>
        <topology evidence="1">Multi-pass membrane protein</topology>
    </subcellularLocation>
</comment>
<evidence type="ECO:0008006" key="13">
    <source>
        <dbReference type="Google" id="ProtNLM"/>
    </source>
</evidence>
<proteinExistence type="inferred from homology"/>
<dbReference type="PANTHER" id="PTHR45624:SF9">
    <property type="entry name" value="CARRIER PROTEIN, PUTATIVE (AFU_ORTHOLOGUE AFUA_4G06390)-RELATED"/>
    <property type="match status" value="1"/>
</dbReference>
<dbReference type="InterPro" id="IPR050567">
    <property type="entry name" value="Mitochondrial_Carrier"/>
</dbReference>
<feature type="repeat" description="Solcar" evidence="9">
    <location>
        <begin position="117"/>
        <end position="211"/>
    </location>
</feature>
<sequence>MDGTRPFLPPYDLTEVNELLRRNKAVVCALTASYVSTFAGYPLDSLKSRLQTTKVPITIPTLAALVYREEGIVGFYRGLWIPLMTISFVRAASFTIYNRTKEYCRDRDILCRNNLLDVGLTGGLGGAMSGALISFCSAPFELVKVRRQLEYTIAHSKGITLAKPPNTIEAVRDIFRTSGFAGLYTGLRLHFVRDTFGTALYFLEYDGMRHLLGRNRLGEQGPIPSWLPIHISLVPFVCGSVSGVTSWALIYPLDVVKTKVQQRALAGERYRTPWETLIRLVRGPDPNTPKPLVAGIARIYRGLGVSALRSVTTHGLLWTLFDFVSRYIDDLPQKS</sequence>
<evidence type="ECO:0000256" key="9">
    <source>
        <dbReference type="PROSITE-ProRule" id="PRU00282"/>
    </source>
</evidence>
<keyword evidence="7" id="KW-0496">Mitochondrion</keyword>
<dbReference type="GO" id="GO:0022857">
    <property type="term" value="F:transmembrane transporter activity"/>
    <property type="evidence" value="ECO:0007669"/>
    <property type="project" value="TreeGrafter"/>
</dbReference>
<evidence type="ECO:0000256" key="3">
    <source>
        <dbReference type="ARBA" id="ARBA00022448"/>
    </source>
</evidence>
<dbReference type="Proteomes" id="UP000054549">
    <property type="component" value="Unassembled WGS sequence"/>
</dbReference>
<dbReference type="PROSITE" id="PS50920">
    <property type="entry name" value="SOLCAR"/>
    <property type="match status" value="3"/>
</dbReference>
<protein>
    <recommendedName>
        <fullName evidence="13">Mitochondrial carrier</fullName>
    </recommendedName>
</protein>
<evidence type="ECO:0000256" key="10">
    <source>
        <dbReference type="RuleBase" id="RU000488"/>
    </source>
</evidence>
<keyword evidence="5" id="KW-0677">Repeat</keyword>
<dbReference type="InterPro" id="IPR018108">
    <property type="entry name" value="MCP_transmembrane"/>
</dbReference>
<evidence type="ECO:0000256" key="2">
    <source>
        <dbReference type="ARBA" id="ARBA00006375"/>
    </source>
</evidence>
<evidence type="ECO:0000256" key="4">
    <source>
        <dbReference type="ARBA" id="ARBA00022692"/>
    </source>
</evidence>
<evidence type="ECO:0000313" key="12">
    <source>
        <dbReference type="Proteomes" id="UP000054549"/>
    </source>
</evidence>
<comment type="similarity">
    <text evidence="2 10">Belongs to the mitochondrial carrier (TC 2.A.29) family.</text>
</comment>
<dbReference type="InterPro" id="IPR023395">
    <property type="entry name" value="MCP_dom_sf"/>
</dbReference>
<evidence type="ECO:0000256" key="1">
    <source>
        <dbReference type="ARBA" id="ARBA00004225"/>
    </source>
</evidence>
<dbReference type="PANTHER" id="PTHR45624">
    <property type="entry name" value="MITOCHONDRIAL BASIC AMINO ACIDS TRANSPORTER-RELATED"/>
    <property type="match status" value="1"/>
</dbReference>
<evidence type="ECO:0000256" key="6">
    <source>
        <dbReference type="ARBA" id="ARBA00022989"/>
    </source>
</evidence>
<dbReference type="GO" id="GO:0031966">
    <property type="term" value="C:mitochondrial membrane"/>
    <property type="evidence" value="ECO:0007669"/>
    <property type="project" value="UniProtKB-SubCell"/>
</dbReference>
<keyword evidence="8 9" id="KW-0472">Membrane</keyword>
<evidence type="ECO:0000256" key="7">
    <source>
        <dbReference type="ARBA" id="ARBA00023128"/>
    </source>
</evidence>
<feature type="repeat" description="Solcar" evidence="9">
    <location>
        <begin position="230"/>
        <end position="327"/>
    </location>
</feature>
<dbReference type="SUPFAM" id="SSF103506">
    <property type="entry name" value="Mitochondrial carrier"/>
    <property type="match status" value="1"/>
</dbReference>
<organism evidence="11 12">
    <name type="scientific">Amanita muscaria (strain Koide BX008)</name>
    <dbReference type="NCBI Taxonomy" id="946122"/>
    <lineage>
        <taxon>Eukaryota</taxon>
        <taxon>Fungi</taxon>
        <taxon>Dikarya</taxon>
        <taxon>Basidiomycota</taxon>
        <taxon>Agaricomycotina</taxon>
        <taxon>Agaricomycetes</taxon>
        <taxon>Agaricomycetidae</taxon>
        <taxon>Agaricales</taxon>
        <taxon>Pluteineae</taxon>
        <taxon>Amanitaceae</taxon>
        <taxon>Amanita</taxon>
    </lineage>
</organism>
<dbReference type="InParanoid" id="A0A0C2X678"/>
<reference evidence="11 12" key="1">
    <citation type="submission" date="2014-04" db="EMBL/GenBank/DDBJ databases">
        <title>Evolutionary Origins and Diversification of the Mycorrhizal Mutualists.</title>
        <authorList>
            <consortium name="DOE Joint Genome Institute"/>
            <consortium name="Mycorrhizal Genomics Consortium"/>
            <person name="Kohler A."/>
            <person name="Kuo A."/>
            <person name="Nagy L.G."/>
            <person name="Floudas D."/>
            <person name="Copeland A."/>
            <person name="Barry K.W."/>
            <person name="Cichocki N."/>
            <person name="Veneault-Fourrey C."/>
            <person name="LaButti K."/>
            <person name="Lindquist E.A."/>
            <person name="Lipzen A."/>
            <person name="Lundell T."/>
            <person name="Morin E."/>
            <person name="Murat C."/>
            <person name="Riley R."/>
            <person name="Ohm R."/>
            <person name="Sun H."/>
            <person name="Tunlid A."/>
            <person name="Henrissat B."/>
            <person name="Grigoriev I.V."/>
            <person name="Hibbett D.S."/>
            <person name="Martin F."/>
        </authorList>
    </citation>
    <scope>NUCLEOTIDE SEQUENCE [LARGE SCALE GENOMIC DNA]</scope>
    <source>
        <strain evidence="11 12">Koide BX008</strain>
    </source>
</reference>
<name>A0A0C2X678_AMAMK</name>